<proteinExistence type="predicted"/>
<gene>
    <name evidence="1" type="ORF">SDC9_125614</name>
</gene>
<comment type="caution">
    <text evidence="1">The sequence shown here is derived from an EMBL/GenBank/DDBJ whole genome shotgun (WGS) entry which is preliminary data.</text>
</comment>
<protein>
    <submittedName>
        <fullName evidence="1">Uncharacterized protein</fullName>
    </submittedName>
</protein>
<dbReference type="EMBL" id="VSSQ01028760">
    <property type="protein sequence ID" value="MPM78603.1"/>
    <property type="molecule type" value="Genomic_DNA"/>
</dbReference>
<dbReference type="AlphaFoldDB" id="A0A645CNT3"/>
<sequence length="147" mass="15164">MAEQITGRSAHLQIQEIIAVQHAGIEYGSGFVHAADAHDRQLGQRDHAADFHHGSFLKHGLRHLLAAGQQRGGDQVKPGVEHIAVCVGQVIADAAGQGDAGERTFGDGGQDIQGAAGRIAVADVDAAIRREPLDDVHAGGFGDGGVG</sequence>
<accession>A0A645CNT3</accession>
<name>A0A645CNT3_9ZZZZ</name>
<evidence type="ECO:0000313" key="1">
    <source>
        <dbReference type="EMBL" id="MPM78603.1"/>
    </source>
</evidence>
<organism evidence="1">
    <name type="scientific">bioreactor metagenome</name>
    <dbReference type="NCBI Taxonomy" id="1076179"/>
    <lineage>
        <taxon>unclassified sequences</taxon>
        <taxon>metagenomes</taxon>
        <taxon>ecological metagenomes</taxon>
    </lineage>
</organism>
<reference evidence="1" key="1">
    <citation type="submission" date="2019-08" db="EMBL/GenBank/DDBJ databases">
        <authorList>
            <person name="Kucharzyk K."/>
            <person name="Murdoch R.W."/>
            <person name="Higgins S."/>
            <person name="Loffler F."/>
        </authorList>
    </citation>
    <scope>NUCLEOTIDE SEQUENCE</scope>
</reference>